<comment type="caution">
    <text evidence="12">The sequence shown here is derived from an EMBL/GenBank/DDBJ whole genome shotgun (WGS) entry which is preliminary data.</text>
</comment>
<keyword evidence="8" id="KW-0012">Acyltransferase</keyword>
<dbReference type="PANTHER" id="PTHR31595">
    <property type="entry name" value="LONG-CHAIN-ALCOHOL O-FATTY-ACYLTRANSFERASE 3-RELATED"/>
    <property type="match status" value="1"/>
</dbReference>
<dbReference type="PANTHER" id="PTHR31595:SF77">
    <property type="entry name" value="ACYL-COA--STEROL O-ACYLTRANSFERASE 1-LIKE"/>
    <property type="match status" value="1"/>
</dbReference>
<dbReference type="InterPro" id="IPR032805">
    <property type="entry name" value="Wax_synthase_dom"/>
</dbReference>
<organism evidence="12 13">
    <name type="scientific">Quillaja saponaria</name>
    <name type="common">Soap bark tree</name>
    <dbReference type="NCBI Taxonomy" id="32244"/>
    <lineage>
        <taxon>Eukaryota</taxon>
        <taxon>Viridiplantae</taxon>
        <taxon>Streptophyta</taxon>
        <taxon>Embryophyta</taxon>
        <taxon>Tracheophyta</taxon>
        <taxon>Spermatophyta</taxon>
        <taxon>Magnoliopsida</taxon>
        <taxon>eudicotyledons</taxon>
        <taxon>Gunneridae</taxon>
        <taxon>Pentapetalae</taxon>
        <taxon>rosids</taxon>
        <taxon>fabids</taxon>
        <taxon>Fabales</taxon>
        <taxon>Quillajaceae</taxon>
        <taxon>Quillaja</taxon>
    </lineage>
</organism>
<feature type="transmembrane region" description="Helical" evidence="10">
    <location>
        <begin position="253"/>
        <end position="277"/>
    </location>
</feature>
<feature type="transmembrane region" description="Helical" evidence="10">
    <location>
        <begin position="12"/>
        <end position="29"/>
    </location>
</feature>
<dbReference type="GO" id="GO:0008374">
    <property type="term" value="F:O-acyltransferase activity"/>
    <property type="evidence" value="ECO:0007669"/>
    <property type="project" value="InterPro"/>
</dbReference>
<feature type="transmembrane region" description="Helical" evidence="10">
    <location>
        <begin position="174"/>
        <end position="200"/>
    </location>
</feature>
<evidence type="ECO:0000256" key="8">
    <source>
        <dbReference type="ARBA" id="ARBA00023315"/>
    </source>
</evidence>
<feature type="transmembrane region" description="Helical" evidence="10">
    <location>
        <begin position="145"/>
        <end position="162"/>
    </location>
</feature>
<dbReference type="KEGG" id="qsa:O6P43_031315"/>
<evidence type="ECO:0000256" key="1">
    <source>
        <dbReference type="ARBA" id="ARBA00004141"/>
    </source>
</evidence>
<dbReference type="EMBL" id="JARAOO010000013">
    <property type="protein sequence ID" value="KAJ7946373.1"/>
    <property type="molecule type" value="Genomic_DNA"/>
</dbReference>
<protein>
    <submittedName>
        <fullName evidence="12">Acyl-CoA--sterol O-acyltransferase 1-like</fullName>
    </submittedName>
</protein>
<feature type="transmembrane region" description="Helical" evidence="10">
    <location>
        <begin position="36"/>
        <end position="53"/>
    </location>
</feature>
<dbReference type="Pfam" id="PF13813">
    <property type="entry name" value="MBOAT_2"/>
    <property type="match status" value="1"/>
</dbReference>
<dbReference type="InterPro" id="IPR017088">
    <property type="entry name" value="Wax_synthase_Magnoliopsida"/>
</dbReference>
<evidence type="ECO:0000256" key="7">
    <source>
        <dbReference type="ARBA" id="ARBA00023136"/>
    </source>
</evidence>
<evidence type="ECO:0000313" key="13">
    <source>
        <dbReference type="Proteomes" id="UP001163823"/>
    </source>
</evidence>
<evidence type="ECO:0000256" key="9">
    <source>
        <dbReference type="SAM" id="MobiDB-lite"/>
    </source>
</evidence>
<keyword evidence="3" id="KW-0808">Transferase</keyword>
<evidence type="ECO:0000256" key="3">
    <source>
        <dbReference type="ARBA" id="ARBA00022679"/>
    </source>
</evidence>
<evidence type="ECO:0000256" key="5">
    <source>
        <dbReference type="ARBA" id="ARBA00022989"/>
    </source>
</evidence>
<dbReference type="GO" id="GO:0006629">
    <property type="term" value="P:lipid metabolic process"/>
    <property type="evidence" value="ECO:0007669"/>
    <property type="project" value="UniProtKB-KW"/>
</dbReference>
<keyword evidence="13" id="KW-1185">Reference proteome</keyword>
<evidence type="ECO:0000256" key="2">
    <source>
        <dbReference type="ARBA" id="ARBA00007282"/>
    </source>
</evidence>
<accession>A0AAD7KVH8</accession>
<dbReference type="GO" id="GO:0016020">
    <property type="term" value="C:membrane"/>
    <property type="evidence" value="ECO:0007669"/>
    <property type="project" value="UniProtKB-SubCell"/>
</dbReference>
<feature type="region of interest" description="Disordered" evidence="9">
    <location>
        <begin position="109"/>
        <end position="141"/>
    </location>
</feature>
<keyword evidence="4 10" id="KW-0812">Transmembrane</keyword>
<sequence length="382" mass="43764">MEGEINNYIKVWFIVILSLCYSYTIGKFVPKGIPRLLAIIPIVYLFLLLPLNLHSMHLGGMFAFFIAWLGNFKLLLFALGKGPLSDPSITFKRFIAVASLPIKIQQNYPSSKLHTNGQNKSNPLENGQIKQNPEAKKSEKGHKSFGNYAIKVLLLAILIKVYDYSCYMHPKLVLILYCIHIYFCLELILAMVATMARAIFGFELESQFNDPHLSTSLQDFWGRRWNIMVSSILRPTVYEPFRHLTAPLIGREWAALPAVFCTFLVSGLMHELIFYYLGRVKPTWEITWFFILHGVCLTIEIGLKKTGTGKFRLHRLLSGPLTLGFLISTAFWLFFPQLLRCNFDERAFEEYAEIGAFVKDFTRALTSKTFDASRGLSLLYNK</sequence>
<reference evidence="12" key="1">
    <citation type="journal article" date="2023" name="Science">
        <title>Elucidation of the pathway for biosynthesis of saponin adjuvants from the soapbark tree.</title>
        <authorList>
            <person name="Reed J."/>
            <person name="Orme A."/>
            <person name="El-Demerdash A."/>
            <person name="Owen C."/>
            <person name="Martin L.B.B."/>
            <person name="Misra R.C."/>
            <person name="Kikuchi S."/>
            <person name="Rejzek M."/>
            <person name="Martin A.C."/>
            <person name="Harkess A."/>
            <person name="Leebens-Mack J."/>
            <person name="Louveau T."/>
            <person name="Stephenson M.J."/>
            <person name="Osbourn A."/>
        </authorList>
    </citation>
    <scope>NUCLEOTIDE SEQUENCE</scope>
    <source>
        <strain evidence="12">S10</strain>
    </source>
</reference>
<feature type="domain" description="Wax synthase" evidence="11">
    <location>
        <begin position="206"/>
        <end position="291"/>
    </location>
</feature>
<comment type="similarity">
    <text evidence="2">Belongs to the wax synthase family.</text>
</comment>
<keyword evidence="7 10" id="KW-0472">Membrane</keyword>
<dbReference type="Proteomes" id="UP001163823">
    <property type="component" value="Chromosome 13"/>
</dbReference>
<evidence type="ECO:0000256" key="4">
    <source>
        <dbReference type="ARBA" id="ARBA00022692"/>
    </source>
</evidence>
<comment type="subcellular location">
    <subcellularLocation>
        <location evidence="1">Membrane</location>
        <topology evidence="1">Multi-pass membrane protein</topology>
    </subcellularLocation>
</comment>
<feature type="transmembrane region" description="Helical" evidence="10">
    <location>
        <begin position="59"/>
        <end position="79"/>
    </location>
</feature>
<name>A0AAD7KVH8_QUISA</name>
<evidence type="ECO:0000256" key="6">
    <source>
        <dbReference type="ARBA" id="ARBA00023098"/>
    </source>
</evidence>
<dbReference type="PIRSF" id="PIRSF037006">
    <property type="entry name" value="Wax_synthase"/>
    <property type="match status" value="1"/>
</dbReference>
<dbReference type="InterPro" id="IPR044851">
    <property type="entry name" value="Wax_synthase"/>
</dbReference>
<feature type="compositionally biased region" description="Polar residues" evidence="9">
    <location>
        <begin position="109"/>
        <end position="131"/>
    </location>
</feature>
<evidence type="ECO:0000313" key="12">
    <source>
        <dbReference type="EMBL" id="KAJ7946373.1"/>
    </source>
</evidence>
<feature type="transmembrane region" description="Helical" evidence="10">
    <location>
        <begin position="283"/>
        <end position="303"/>
    </location>
</feature>
<keyword evidence="6" id="KW-0443">Lipid metabolism</keyword>
<evidence type="ECO:0000259" key="11">
    <source>
        <dbReference type="Pfam" id="PF13813"/>
    </source>
</evidence>
<dbReference type="AlphaFoldDB" id="A0AAD7KVH8"/>
<keyword evidence="5 10" id="KW-1133">Transmembrane helix</keyword>
<feature type="transmembrane region" description="Helical" evidence="10">
    <location>
        <begin position="315"/>
        <end position="335"/>
    </location>
</feature>
<proteinExistence type="inferred from homology"/>
<gene>
    <name evidence="12" type="ORF">O6P43_031315</name>
</gene>
<evidence type="ECO:0000256" key="10">
    <source>
        <dbReference type="SAM" id="Phobius"/>
    </source>
</evidence>